<dbReference type="PANTHER" id="PTHR36617">
    <property type="entry name" value="PROTEIN, PUTATIVE-RELATED"/>
    <property type="match status" value="1"/>
</dbReference>
<protein>
    <submittedName>
        <fullName evidence="1">Uncharacterized protein</fullName>
    </submittedName>
</protein>
<organism evidence="1 2">
    <name type="scientific">Cajanus cajan</name>
    <name type="common">Pigeon pea</name>
    <name type="synonym">Cajanus indicus</name>
    <dbReference type="NCBI Taxonomy" id="3821"/>
    <lineage>
        <taxon>Eukaryota</taxon>
        <taxon>Viridiplantae</taxon>
        <taxon>Streptophyta</taxon>
        <taxon>Embryophyta</taxon>
        <taxon>Tracheophyta</taxon>
        <taxon>Spermatophyta</taxon>
        <taxon>Magnoliopsida</taxon>
        <taxon>eudicotyledons</taxon>
        <taxon>Gunneridae</taxon>
        <taxon>Pentapetalae</taxon>
        <taxon>rosids</taxon>
        <taxon>fabids</taxon>
        <taxon>Fabales</taxon>
        <taxon>Fabaceae</taxon>
        <taxon>Papilionoideae</taxon>
        <taxon>50 kb inversion clade</taxon>
        <taxon>NPAAA clade</taxon>
        <taxon>indigoferoid/millettioid clade</taxon>
        <taxon>Phaseoleae</taxon>
        <taxon>Cajanus</taxon>
    </lineage>
</organism>
<keyword evidence="2" id="KW-1185">Reference proteome</keyword>
<proteinExistence type="predicted"/>
<dbReference type="Proteomes" id="UP000075243">
    <property type="component" value="Unassembled WGS sequence"/>
</dbReference>
<dbReference type="Gramene" id="C.cajan_48619.t">
    <property type="protein sequence ID" value="C.cajan_48619.t.cds1"/>
    <property type="gene ID" value="C.cajan_48619"/>
</dbReference>
<gene>
    <name evidence="1" type="ORF">KK1_050387</name>
</gene>
<dbReference type="EMBL" id="AGCT01035762">
    <property type="protein sequence ID" value="KYP77864.1"/>
    <property type="molecule type" value="Genomic_DNA"/>
</dbReference>
<evidence type="ECO:0000313" key="2">
    <source>
        <dbReference type="Proteomes" id="UP000075243"/>
    </source>
</evidence>
<comment type="caution">
    <text evidence="1">The sequence shown here is derived from an EMBL/GenBank/DDBJ whole genome shotgun (WGS) entry which is preliminary data.</text>
</comment>
<accession>A0A151UEX2</accession>
<dbReference type="PANTHER" id="PTHR36617:SF16">
    <property type="entry name" value="OS04G0516500 PROTEIN"/>
    <property type="match status" value="1"/>
</dbReference>
<dbReference type="AlphaFoldDB" id="A0A151UEX2"/>
<name>A0A151UEX2_CAJCA</name>
<sequence length="160" mass="19530">MTTNLEPRFNTIATLPLPKKQVPKPQSSRFQWRLGEGNKTRFWYDTWLGDQRLLHVYPRLFQISVQKQKFVKEVGWWEDNEWKWGLIWRRRLFEWERIQLEELQLQLQSKNPIKDTTDTWWWAHDSNGKYSVSSTYNLIQDLQTDSQEIEFLIDVSLQEK</sequence>
<reference evidence="1" key="1">
    <citation type="journal article" date="2012" name="Nat. Biotechnol.">
        <title>Draft genome sequence of pigeonpea (Cajanus cajan), an orphan legume crop of resource-poor farmers.</title>
        <authorList>
            <person name="Varshney R.K."/>
            <person name="Chen W."/>
            <person name="Li Y."/>
            <person name="Bharti A.K."/>
            <person name="Saxena R.K."/>
            <person name="Schlueter J.A."/>
            <person name="Donoghue M.T."/>
            <person name="Azam S."/>
            <person name="Fan G."/>
            <person name="Whaley A.M."/>
            <person name="Farmer A.D."/>
            <person name="Sheridan J."/>
            <person name="Iwata A."/>
            <person name="Tuteja R."/>
            <person name="Penmetsa R.V."/>
            <person name="Wu W."/>
            <person name="Upadhyaya H.D."/>
            <person name="Yang S.P."/>
            <person name="Shah T."/>
            <person name="Saxena K.B."/>
            <person name="Michael T."/>
            <person name="McCombie W.R."/>
            <person name="Yang B."/>
            <person name="Zhang G."/>
            <person name="Yang H."/>
            <person name="Wang J."/>
            <person name="Spillane C."/>
            <person name="Cook D.R."/>
            <person name="May G.D."/>
            <person name="Xu X."/>
            <person name="Jackson S.A."/>
        </authorList>
    </citation>
    <scope>NUCLEOTIDE SEQUENCE [LARGE SCALE GENOMIC DNA]</scope>
</reference>
<dbReference type="OMA" id="FEWERIQ"/>
<evidence type="ECO:0000313" key="1">
    <source>
        <dbReference type="EMBL" id="KYP77864.1"/>
    </source>
</evidence>